<reference evidence="2 3" key="1">
    <citation type="submission" date="2018-06" db="EMBL/GenBank/DDBJ databases">
        <title>Comparative genomics reveals the genomic features of Rhizophagus irregularis, R. cerebriforme, R. diaphanum and Gigaspora rosea, and their symbiotic lifestyle signature.</title>
        <authorList>
            <person name="Morin E."/>
            <person name="San Clemente H."/>
            <person name="Chen E.C.H."/>
            <person name="De La Providencia I."/>
            <person name="Hainaut M."/>
            <person name="Kuo A."/>
            <person name="Kohler A."/>
            <person name="Murat C."/>
            <person name="Tang N."/>
            <person name="Roy S."/>
            <person name="Loubradou J."/>
            <person name="Henrissat B."/>
            <person name="Grigoriev I.V."/>
            <person name="Corradi N."/>
            <person name="Roux C."/>
            <person name="Martin F.M."/>
        </authorList>
    </citation>
    <scope>NUCLEOTIDE SEQUENCE [LARGE SCALE GENOMIC DNA]</scope>
    <source>
        <strain evidence="2 3">DAOM 194757</strain>
    </source>
</reference>
<evidence type="ECO:0000256" key="1">
    <source>
        <dbReference type="SAM" id="Phobius"/>
    </source>
</evidence>
<feature type="transmembrane region" description="Helical" evidence="1">
    <location>
        <begin position="77"/>
        <end position="95"/>
    </location>
</feature>
<keyword evidence="1" id="KW-0812">Transmembrane</keyword>
<dbReference type="Proteomes" id="UP000266673">
    <property type="component" value="Unassembled WGS sequence"/>
</dbReference>
<keyword evidence="1" id="KW-1133">Transmembrane helix</keyword>
<evidence type="ECO:0000313" key="3">
    <source>
        <dbReference type="Proteomes" id="UP000266673"/>
    </source>
</evidence>
<comment type="caution">
    <text evidence="2">The sequence shown here is derived from an EMBL/GenBank/DDBJ whole genome shotgun (WGS) entry which is preliminary data.</text>
</comment>
<dbReference type="EMBL" id="QKWP01000330">
    <property type="protein sequence ID" value="RIB21976.1"/>
    <property type="molecule type" value="Genomic_DNA"/>
</dbReference>
<dbReference type="AlphaFoldDB" id="A0A397VS94"/>
<keyword evidence="1" id="KW-0472">Membrane</keyword>
<feature type="transmembrane region" description="Helical" evidence="1">
    <location>
        <begin position="49"/>
        <end position="65"/>
    </location>
</feature>
<name>A0A397VS94_9GLOM</name>
<organism evidence="2 3">
    <name type="scientific">Gigaspora rosea</name>
    <dbReference type="NCBI Taxonomy" id="44941"/>
    <lineage>
        <taxon>Eukaryota</taxon>
        <taxon>Fungi</taxon>
        <taxon>Fungi incertae sedis</taxon>
        <taxon>Mucoromycota</taxon>
        <taxon>Glomeromycotina</taxon>
        <taxon>Glomeromycetes</taxon>
        <taxon>Diversisporales</taxon>
        <taxon>Gigasporaceae</taxon>
        <taxon>Gigaspora</taxon>
    </lineage>
</organism>
<sequence>MDTINEDYEKVHNEDELNPLTKKELTGCSSRRTAGPGLILATTKGQGPFGFQVALAFYGAWWLNLSCQALYRITRHCYWFIFALITLSILMLATLDIEKGKIDAKMFVKKDERNKK</sequence>
<evidence type="ECO:0000313" key="2">
    <source>
        <dbReference type="EMBL" id="RIB21976.1"/>
    </source>
</evidence>
<keyword evidence="3" id="KW-1185">Reference proteome</keyword>
<accession>A0A397VS94</accession>
<gene>
    <name evidence="2" type="ORF">C2G38_2033948</name>
</gene>
<protein>
    <submittedName>
        <fullName evidence="2">Uncharacterized protein</fullName>
    </submittedName>
</protein>
<proteinExistence type="predicted"/>